<evidence type="ECO:0000313" key="4">
    <source>
        <dbReference type="Proteomes" id="UP000247973"/>
    </source>
</evidence>
<feature type="chain" id="PRO_5016064301" evidence="2">
    <location>
        <begin position="20"/>
        <end position="353"/>
    </location>
</feature>
<sequence length="353" mass="40506">MKKLLSVLFVLVLACVSCSDGDDLTGDPDPNRNSNGEDKKNPYKTGKDLSSSTFAAWDNKGMKDTYFMLGYGYDVTGKYAHPSAVRNKVIDLEAYDKDEDAVTFFKSTSSGPEWSIGRTRQECLEVLGENAGFSSAEISKYKNLFKEKFDSPFKNDSSFPNLSYYYMGTSQVNVVYHLYFFFSSYRKERFQTKYLTDGFKADLETKSAEEIIKIYGTHILSSIKVGERMDYLYRYAPDENSNSYSWFLYNTHKYFSQGPSAWGSAPENDPPLKENLYIEVVDGTRPNPNTWMVDITNYQGERIIFNGWNTITDDNLTLVAFRNRDCLIPIYELVKDTVKKEALIKAYEKYLSE</sequence>
<feature type="compositionally biased region" description="Basic and acidic residues" evidence="1">
    <location>
        <begin position="35"/>
        <end position="46"/>
    </location>
</feature>
<reference evidence="3 4" key="1">
    <citation type="submission" date="2018-03" db="EMBL/GenBank/DDBJ databases">
        <title>Genomic Encyclopedia of Archaeal and Bacterial Type Strains, Phase II (KMG-II): from individual species to whole genera.</title>
        <authorList>
            <person name="Goeker M."/>
        </authorList>
    </citation>
    <scope>NUCLEOTIDE SEQUENCE [LARGE SCALE GENOMIC DNA]</scope>
    <source>
        <strain evidence="3 4">DSM 100214</strain>
    </source>
</reference>
<keyword evidence="2" id="KW-0732">Signal</keyword>
<evidence type="ECO:0000313" key="3">
    <source>
        <dbReference type="EMBL" id="PXV63050.1"/>
    </source>
</evidence>
<keyword evidence="4" id="KW-1185">Reference proteome</keyword>
<dbReference type="EMBL" id="QICL01000016">
    <property type="protein sequence ID" value="PXV63050.1"/>
    <property type="molecule type" value="Genomic_DNA"/>
</dbReference>
<protein>
    <submittedName>
        <fullName evidence="3">MAC/Perforin domain-containing protein</fullName>
    </submittedName>
</protein>
<name>A0A2V3PME8_9BACT</name>
<organism evidence="3 4">
    <name type="scientific">Dysgonomonas alginatilytica</name>
    <dbReference type="NCBI Taxonomy" id="1605892"/>
    <lineage>
        <taxon>Bacteria</taxon>
        <taxon>Pseudomonadati</taxon>
        <taxon>Bacteroidota</taxon>
        <taxon>Bacteroidia</taxon>
        <taxon>Bacteroidales</taxon>
        <taxon>Dysgonomonadaceae</taxon>
        <taxon>Dysgonomonas</taxon>
    </lineage>
</organism>
<comment type="caution">
    <text evidence="3">The sequence shown here is derived from an EMBL/GenBank/DDBJ whole genome shotgun (WGS) entry which is preliminary data.</text>
</comment>
<gene>
    <name evidence="3" type="ORF">CLV62_11691</name>
</gene>
<dbReference type="RefSeq" id="WP_110311192.1">
    <property type="nucleotide sequence ID" value="NZ_QICL01000016.1"/>
</dbReference>
<accession>A0A2V3PME8</accession>
<proteinExistence type="predicted"/>
<feature type="signal peptide" evidence="2">
    <location>
        <begin position="1"/>
        <end position="19"/>
    </location>
</feature>
<dbReference type="OrthoDB" id="1038436at2"/>
<evidence type="ECO:0000256" key="2">
    <source>
        <dbReference type="SAM" id="SignalP"/>
    </source>
</evidence>
<feature type="region of interest" description="Disordered" evidence="1">
    <location>
        <begin position="24"/>
        <end position="46"/>
    </location>
</feature>
<dbReference type="AlphaFoldDB" id="A0A2V3PME8"/>
<dbReference type="PROSITE" id="PS51257">
    <property type="entry name" value="PROKAR_LIPOPROTEIN"/>
    <property type="match status" value="1"/>
</dbReference>
<evidence type="ECO:0000256" key="1">
    <source>
        <dbReference type="SAM" id="MobiDB-lite"/>
    </source>
</evidence>
<dbReference type="Proteomes" id="UP000247973">
    <property type="component" value="Unassembled WGS sequence"/>
</dbReference>